<dbReference type="Proteomes" id="UP001066276">
    <property type="component" value="Chromosome 6"/>
</dbReference>
<keyword evidence="3" id="KW-1185">Reference proteome</keyword>
<reference evidence="2" key="1">
    <citation type="journal article" date="2022" name="bioRxiv">
        <title>Sequencing and chromosome-scale assembly of the giantPleurodeles waltlgenome.</title>
        <authorList>
            <person name="Brown T."/>
            <person name="Elewa A."/>
            <person name="Iarovenko S."/>
            <person name="Subramanian E."/>
            <person name="Araus A.J."/>
            <person name="Petzold A."/>
            <person name="Susuki M."/>
            <person name="Suzuki K.-i.T."/>
            <person name="Hayashi T."/>
            <person name="Toyoda A."/>
            <person name="Oliveira C."/>
            <person name="Osipova E."/>
            <person name="Leigh N.D."/>
            <person name="Simon A."/>
            <person name="Yun M.H."/>
        </authorList>
    </citation>
    <scope>NUCLEOTIDE SEQUENCE</scope>
    <source>
        <strain evidence="2">20211129_DDA</strain>
        <tissue evidence="2">Liver</tissue>
    </source>
</reference>
<feature type="region of interest" description="Disordered" evidence="1">
    <location>
        <begin position="1"/>
        <end position="22"/>
    </location>
</feature>
<proteinExistence type="predicted"/>
<comment type="caution">
    <text evidence="2">The sequence shown here is derived from an EMBL/GenBank/DDBJ whole genome shotgun (WGS) entry which is preliminary data.</text>
</comment>
<dbReference type="EMBL" id="JANPWB010000010">
    <property type="protein sequence ID" value="KAJ1140746.1"/>
    <property type="molecule type" value="Genomic_DNA"/>
</dbReference>
<evidence type="ECO:0000313" key="2">
    <source>
        <dbReference type="EMBL" id="KAJ1140746.1"/>
    </source>
</evidence>
<sequence length="71" mass="8013">MKLPGAAIGEETRERRNFHSRQNKLHTADMGAFRGVRDIIFHAEPSNTTVPAKGDALVHQMTPDRRTQFTP</sequence>
<gene>
    <name evidence="2" type="ORF">NDU88_007084</name>
</gene>
<organism evidence="2 3">
    <name type="scientific">Pleurodeles waltl</name>
    <name type="common">Iberian ribbed newt</name>
    <dbReference type="NCBI Taxonomy" id="8319"/>
    <lineage>
        <taxon>Eukaryota</taxon>
        <taxon>Metazoa</taxon>
        <taxon>Chordata</taxon>
        <taxon>Craniata</taxon>
        <taxon>Vertebrata</taxon>
        <taxon>Euteleostomi</taxon>
        <taxon>Amphibia</taxon>
        <taxon>Batrachia</taxon>
        <taxon>Caudata</taxon>
        <taxon>Salamandroidea</taxon>
        <taxon>Salamandridae</taxon>
        <taxon>Pleurodelinae</taxon>
        <taxon>Pleurodeles</taxon>
    </lineage>
</organism>
<name>A0AAV7QJR3_PLEWA</name>
<protein>
    <submittedName>
        <fullName evidence="2">Uncharacterized protein</fullName>
    </submittedName>
</protein>
<evidence type="ECO:0000313" key="3">
    <source>
        <dbReference type="Proteomes" id="UP001066276"/>
    </source>
</evidence>
<accession>A0AAV7QJR3</accession>
<dbReference type="AlphaFoldDB" id="A0AAV7QJR3"/>
<evidence type="ECO:0000256" key="1">
    <source>
        <dbReference type="SAM" id="MobiDB-lite"/>
    </source>
</evidence>